<dbReference type="AlphaFoldDB" id="A0A1R3JQ03"/>
<dbReference type="InterPro" id="IPR015424">
    <property type="entry name" value="PyrdxlP-dep_Trfase"/>
</dbReference>
<dbReference type="Proteomes" id="UP000188268">
    <property type="component" value="Unassembled WGS sequence"/>
</dbReference>
<evidence type="ECO:0000256" key="8">
    <source>
        <dbReference type="ARBA" id="ARBA00023136"/>
    </source>
</evidence>
<feature type="domain" description="Reticulon" evidence="10">
    <location>
        <begin position="305"/>
        <end position="412"/>
    </location>
</feature>
<evidence type="ECO:0000256" key="6">
    <source>
        <dbReference type="ARBA" id="ARBA00022898"/>
    </source>
</evidence>
<dbReference type="InterPro" id="IPR003388">
    <property type="entry name" value="Reticulon"/>
</dbReference>
<evidence type="ECO:0000313" key="12">
    <source>
        <dbReference type="Proteomes" id="UP000188268"/>
    </source>
</evidence>
<sequence length="423" mass="47267">MENESKKWVFKENKALEVANSISIRGKMPLLMLFDQPTSTIILITLVFFQQEGLYLSQDLPYKLSPDDVYLTVGCNNSIDVIISVLASPSANILLPRPGYLMYESRAALSNLQVRHFDLIPDKGWEVDLDSVEALADENTMVMVIINPGNPCGSVYTDQHLKKVAETARKLGIFVIADEVYGYLTFGSNPFIPMGKFASVVPVLTLGSISKRWIAPSWRLGWILTCDPNSILKNSGIAENIRRYLNISTDPPTFIQVKLNVSLLEDIDDDMEFWLKLAIEESVVVLPEADDCEKGNLDRMGEVISDLVMWRDVAKSSLWFGVGCLCFLSSCFTKGVTFSISSMISQIGLLFLGVSFFSNSIHHNVEKRNELKLREADFLRLARLILPAANFAISKMRELFSGEPSMTIKVIIHDTGLAQSGYK</sequence>
<evidence type="ECO:0000256" key="3">
    <source>
        <dbReference type="ARBA" id="ARBA00007441"/>
    </source>
</evidence>
<comment type="subcellular location">
    <subcellularLocation>
        <location evidence="2">Endoplasmic reticulum membrane</location>
        <topology evidence="2">Multi-pass membrane protein</topology>
    </subcellularLocation>
</comment>
<evidence type="ECO:0000313" key="11">
    <source>
        <dbReference type="EMBL" id="OMO96923.1"/>
    </source>
</evidence>
<organism evidence="11 12">
    <name type="scientific">Corchorus capsularis</name>
    <name type="common">Jute</name>
    <dbReference type="NCBI Taxonomy" id="210143"/>
    <lineage>
        <taxon>Eukaryota</taxon>
        <taxon>Viridiplantae</taxon>
        <taxon>Streptophyta</taxon>
        <taxon>Embryophyta</taxon>
        <taxon>Tracheophyta</taxon>
        <taxon>Spermatophyta</taxon>
        <taxon>Magnoliopsida</taxon>
        <taxon>eudicotyledons</taxon>
        <taxon>Gunneridae</taxon>
        <taxon>Pentapetalae</taxon>
        <taxon>rosids</taxon>
        <taxon>malvids</taxon>
        <taxon>Malvales</taxon>
        <taxon>Malvaceae</taxon>
        <taxon>Grewioideae</taxon>
        <taxon>Apeibeae</taxon>
        <taxon>Corchorus</taxon>
    </lineage>
</organism>
<protein>
    <submittedName>
        <fullName evidence="11">Reticulon</fullName>
    </submittedName>
</protein>
<dbReference type="GO" id="GO:0006572">
    <property type="term" value="P:L-tyrosine catabolic process"/>
    <property type="evidence" value="ECO:0007669"/>
    <property type="project" value="TreeGrafter"/>
</dbReference>
<dbReference type="InterPro" id="IPR015421">
    <property type="entry name" value="PyrdxlP-dep_Trfase_major"/>
</dbReference>
<dbReference type="InterPro" id="IPR004839">
    <property type="entry name" value="Aminotransferase_I/II_large"/>
</dbReference>
<proteinExistence type="inferred from homology"/>
<reference evidence="11 12" key="1">
    <citation type="submission" date="2013-09" db="EMBL/GenBank/DDBJ databases">
        <title>Corchorus capsularis genome sequencing.</title>
        <authorList>
            <person name="Alam M."/>
            <person name="Haque M.S."/>
            <person name="Islam M.S."/>
            <person name="Emdad E.M."/>
            <person name="Islam M.M."/>
            <person name="Ahmed B."/>
            <person name="Halim A."/>
            <person name="Hossen Q.M.M."/>
            <person name="Hossain M.Z."/>
            <person name="Ahmed R."/>
            <person name="Khan M.M."/>
            <person name="Islam R."/>
            <person name="Rashid M.M."/>
            <person name="Khan S.A."/>
            <person name="Rahman M.S."/>
            <person name="Alam M."/>
        </authorList>
    </citation>
    <scope>NUCLEOTIDE SEQUENCE [LARGE SCALE GENOMIC DNA]</scope>
    <source>
        <strain evidence="12">cv. CVL-1</strain>
        <tissue evidence="11">Whole seedling</tissue>
    </source>
</reference>
<evidence type="ECO:0000259" key="10">
    <source>
        <dbReference type="Pfam" id="PF02453"/>
    </source>
</evidence>
<dbReference type="PANTHER" id="PTHR45744:SF40">
    <property type="entry name" value="TYROSINE TRANSAMINASE FAMILY PROTEIN ISOFORM 1"/>
    <property type="match status" value="1"/>
</dbReference>
<keyword evidence="5" id="KW-0256">Endoplasmic reticulum</keyword>
<keyword evidence="8" id="KW-0472">Membrane</keyword>
<dbReference type="GO" id="GO:0030170">
    <property type="term" value="F:pyridoxal phosphate binding"/>
    <property type="evidence" value="ECO:0007669"/>
    <property type="project" value="InterPro"/>
</dbReference>
<dbReference type="STRING" id="210143.A0A1R3JQ03"/>
<evidence type="ECO:0000256" key="1">
    <source>
        <dbReference type="ARBA" id="ARBA00001933"/>
    </source>
</evidence>
<comment type="similarity">
    <text evidence="3">Belongs to the class-I pyridoxal-phosphate-dependent aminotransferase family.</text>
</comment>
<evidence type="ECO:0000256" key="4">
    <source>
        <dbReference type="ARBA" id="ARBA00022692"/>
    </source>
</evidence>
<comment type="cofactor">
    <cofactor evidence="1">
        <name>pyridoxal 5'-phosphate</name>
        <dbReference type="ChEBI" id="CHEBI:597326"/>
    </cofactor>
</comment>
<evidence type="ECO:0000256" key="7">
    <source>
        <dbReference type="ARBA" id="ARBA00022989"/>
    </source>
</evidence>
<keyword evidence="6" id="KW-0663">Pyridoxal phosphate</keyword>
<dbReference type="GO" id="GO:0005789">
    <property type="term" value="C:endoplasmic reticulum membrane"/>
    <property type="evidence" value="ECO:0007669"/>
    <property type="project" value="UniProtKB-SubCell"/>
</dbReference>
<keyword evidence="7" id="KW-1133">Transmembrane helix</keyword>
<dbReference type="GO" id="GO:0004838">
    <property type="term" value="F:L-tyrosine-2-oxoglutarate transaminase activity"/>
    <property type="evidence" value="ECO:0007669"/>
    <property type="project" value="TreeGrafter"/>
</dbReference>
<dbReference type="PANTHER" id="PTHR45744">
    <property type="entry name" value="TYROSINE AMINOTRANSFERASE"/>
    <property type="match status" value="1"/>
</dbReference>
<dbReference type="Gene3D" id="3.40.640.10">
    <property type="entry name" value="Type I PLP-dependent aspartate aminotransferase-like (Major domain)"/>
    <property type="match status" value="1"/>
</dbReference>
<gene>
    <name evidence="11" type="ORF">CCACVL1_04737</name>
</gene>
<dbReference type="NCBIfam" id="TIGR01265">
    <property type="entry name" value="tyr_nico_aTase"/>
    <property type="match status" value="1"/>
</dbReference>
<dbReference type="InterPro" id="IPR005958">
    <property type="entry name" value="TyrNic_aminoTrfase"/>
</dbReference>
<name>A0A1R3JQ03_COCAP</name>
<evidence type="ECO:0000259" key="9">
    <source>
        <dbReference type="Pfam" id="PF00155"/>
    </source>
</evidence>
<dbReference type="Gramene" id="OMO96923">
    <property type="protein sequence ID" value="OMO96923"/>
    <property type="gene ID" value="CCACVL1_04737"/>
</dbReference>
<comment type="caution">
    <text evidence="11">The sequence shown here is derived from an EMBL/GenBank/DDBJ whole genome shotgun (WGS) entry which is preliminary data.</text>
</comment>
<accession>A0A1R3JQ03</accession>
<dbReference type="OrthoDB" id="7042322at2759"/>
<evidence type="ECO:0000256" key="2">
    <source>
        <dbReference type="ARBA" id="ARBA00004477"/>
    </source>
</evidence>
<dbReference type="Pfam" id="PF00155">
    <property type="entry name" value="Aminotran_1_2"/>
    <property type="match status" value="1"/>
</dbReference>
<evidence type="ECO:0000256" key="5">
    <source>
        <dbReference type="ARBA" id="ARBA00022824"/>
    </source>
</evidence>
<keyword evidence="4" id="KW-0812">Transmembrane</keyword>
<feature type="domain" description="Aminotransferase class I/classII large" evidence="9">
    <location>
        <begin position="63"/>
        <end position="227"/>
    </location>
</feature>
<dbReference type="EMBL" id="AWWV01007325">
    <property type="protein sequence ID" value="OMO96923.1"/>
    <property type="molecule type" value="Genomic_DNA"/>
</dbReference>
<dbReference type="SUPFAM" id="SSF53383">
    <property type="entry name" value="PLP-dependent transferases"/>
    <property type="match status" value="1"/>
</dbReference>
<dbReference type="Pfam" id="PF02453">
    <property type="entry name" value="Reticulon"/>
    <property type="match status" value="1"/>
</dbReference>
<dbReference type="CDD" id="cd00609">
    <property type="entry name" value="AAT_like"/>
    <property type="match status" value="1"/>
</dbReference>
<keyword evidence="12" id="KW-1185">Reference proteome</keyword>